<evidence type="ECO:0000256" key="11">
    <source>
        <dbReference type="PIRSR" id="PIRSR000636-2"/>
    </source>
</evidence>
<accession>A0AAQ4PTM3</accession>
<comment type="catalytic activity">
    <reaction evidence="9 13">
        <text>L-tyrosyl-[protein] + ATP = O-phospho-L-tyrosyl-[protein] + ADP + H(+)</text>
        <dbReference type="Rhea" id="RHEA:10596"/>
        <dbReference type="Rhea" id="RHEA-COMP:10136"/>
        <dbReference type="Rhea" id="RHEA-COMP:20101"/>
        <dbReference type="ChEBI" id="CHEBI:15378"/>
        <dbReference type="ChEBI" id="CHEBI:30616"/>
        <dbReference type="ChEBI" id="CHEBI:46858"/>
        <dbReference type="ChEBI" id="CHEBI:61978"/>
        <dbReference type="ChEBI" id="CHEBI:456216"/>
        <dbReference type="EC" id="2.7.10.2"/>
    </reaction>
</comment>
<dbReference type="InterPro" id="IPR008266">
    <property type="entry name" value="Tyr_kinase_AS"/>
</dbReference>
<evidence type="ECO:0000313" key="18">
    <source>
        <dbReference type="Proteomes" id="UP000007635"/>
    </source>
</evidence>
<dbReference type="PRINTS" id="PR01827">
    <property type="entry name" value="YKINASETYK2"/>
</dbReference>
<dbReference type="InterPro" id="IPR011009">
    <property type="entry name" value="Kinase-like_dom_sf"/>
</dbReference>
<evidence type="ECO:0000259" key="16">
    <source>
        <dbReference type="PROSITE" id="PS50057"/>
    </source>
</evidence>
<dbReference type="Pfam" id="PF18379">
    <property type="entry name" value="FERM_F1"/>
    <property type="match status" value="1"/>
</dbReference>
<dbReference type="AlphaFoldDB" id="A0AAQ4PTM3"/>
<evidence type="ECO:0000256" key="3">
    <source>
        <dbReference type="ARBA" id="ARBA00022737"/>
    </source>
</evidence>
<comment type="similarity">
    <text evidence="13">Belongs to the protein kinase superfamily. Tyr protein kinase family.</text>
</comment>
<dbReference type="SUPFAM" id="SSF55550">
    <property type="entry name" value="SH2 domain"/>
    <property type="match status" value="1"/>
</dbReference>
<dbReference type="InterPro" id="IPR000719">
    <property type="entry name" value="Prot_kinase_dom"/>
</dbReference>
<dbReference type="InterPro" id="IPR000980">
    <property type="entry name" value="SH2"/>
</dbReference>
<dbReference type="InterPro" id="IPR001245">
    <property type="entry name" value="Ser-Thr/Tyr_kinase_cat_dom"/>
</dbReference>
<evidence type="ECO:0000259" key="15">
    <source>
        <dbReference type="PROSITE" id="PS50011"/>
    </source>
</evidence>
<dbReference type="SUPFAM" id="SSF50729">
    <property type="entry name" value="PH domain-like"/>
    <property type="match status" value="1"/>
</dbReference>
<keyword evidence="2 13" id="KW-0808">Transferase</keyword>
<dbReference type="SMART" id="SM00295">
    <property type="entry name" value="B41"/>
    <property type="match status" value="1"/>
</dbReference>
<feature type="binding site" evidence="11 12">
    <location>
        <position position="965"/>
    </location>
    <ligand>
        <name>ATP</name>
        <dbReference type="ChEBI" id="CHEBI:30616"/>
    </ligand>
</feature>
<keyword evidence="5 13" id="KW-0418">Kinase</keyword>
<feature type="compositionally biased region" description="Polar residues" evidence="14">
    <location>
        <begin position="342"/>
        <end position="352"/>
    </location>
</feature>
<feature type="binding site" evidence="11">
    <location>
        <begin position="938"/>
        <end position="946"/>
    </location>
    <ligand>
        <name>ATP</name>
        <dbReference type="ChEBI" id="CHEBI:30616"/>
    </ligand>
</feature>
<dbReference type="FunFam" id="1.10.510.10:FF:000114">
    <property type="entry name" value="Tyrosine-protein kinase JAK2"/>
    <property type="match status" value="1"/>
</dbReference>
<dbReference type="SMART" id="SM00219">
    <property type="entry name" value="TyrKc"/>
    <property type="match status" value="1"/>
</dbReference>
<dbReference type="InterPro" id="IPR051286">
    <property type="entry name" value="JAK"/>
</dbReference>
<dbReference type="SUPFAM" id="SSF56112">
    <property type="entry name" value="Protein kinase-like (PK-like)"/>
    <property type="match status" value="2"/>
</dbReference>
<dbReference type="PROSITE" id="PS00107">
    <property type="entry name" value="PROTEIN_KINASE_ATP"/>
    <property type="match status" value="1"/>
</dbReference>
<dbReference type="Gene3D" id="3.30.505.10">
    <property type="entry name" value="SH2 domain"/>
    <property type="match status" value="1"/>
</dbReference>
<dbReference type="PIRSF" id="PIRSF000636">
    <property type="entry name" value="TyrPK_Jak"/>
    <property type="match status" value="1"/>
</dbReference>
<dbReference type="InterPro" id="IPR000299">
    <property type="entry name" value="FERM_domain"/>
</dbReference>
<dbReference type="GO" id="GO:0030154">
    <property type="term" value="P:cell differentiation"/>
    <property type="evidence" value="ECO:0007669"/>
    <property type="project" value="TreeGrafter"/>
</dbReference>
<dbReference type="InterPro" id="IPR020635">
    <property type="entry name" value="Tyr_kinase_cat_dom"/>
</dbReference>
<evidence type="ECO:0000256" key="1">
    <source>
        <dbReference type="ARBA" id="ARBA00022553"/>
    </source>
</evidence>
<keyword evidence="4 11" id="KW-0547">Nucleotide-binding</keyword>
<feature type="region of interest" description="Disordered" evidence="14">
    <location>
        <begin position="1"/>
        <end position="20"/>
    </location>
</feature>
<dbReference type="InterPro" id="IPR017441">
    <property type="entry name" value="Protein_kinase_ATP_BS"/>
</dbReference>
<evidence type="ECO:0000256" key="12">
    <source>
        <dbReference type="PROSITE-ProRule" id="PRU10141"/>
    </source>
</evidence>
<dbReference type="Gene3D" id="3.30.200.20">
    <property type="entry name" value="Phosphorylase Kinase, domain 1"/>
    <property type="match status" value="2"/>
</dbReference>
<name>A0AAQ4PTM3_GASAC</name>
<dbReference type="InterPro" id="IPR019749">
    <property type="entry name" value="Band_41_domain"/>
</dbReference>
<dbReference type="SMART" id="SM00252">
    <property type="entry name" value="SH2"/>
    <property type="match status" value="1"/>
</dbReference>
<dbReference type="InterPro" id="IPR041381">
    <property type="entry name" value="JAK1-3/TYK2_PHL_dom"/>
</dbReference>
<dbReference type="GO" id="GO:0016020">
    <property type="term" value="C:membrane"/>
    <property type="evidence" value="ECO:0007669"/>
    <property type="project" value="InterPro"/>
</dbReference>
<feature type="region of interest" description="Disordered" evidence="14">
    <location>
        <begin position="329"/>
        <end position="352"/>
    </location>
</feature>
<dbReference type="InterPro" id="IPR041046">
    <property type="entry name" value="FERM_F2"/>
</dbReference>
<evidence type="ECO:0000256" key="13">
    <source>
        <dbReference type="RuleBase" id="RU362096"/>
    </source>
</evidence>
<dbReference type="Pfam" id="PF18377">
    <property type="entry name" value="FERM_F2"/>
    <property type="match status" value="1"/>
</dbReference>
<evidence type="ECO:0000256" key="8">
    <source>
        <dbReference type="ARBA" id="ARBA00023137"/>
    </source>
</evidence>
<dbReference type="InterPro" id="IPR016045">
    <property type="entry name" value="Tyr_kinase_non-rcpt_TYK2_N"/>
</dbReference>
<keyword evidence="3" id="KW-0677">Repeat</keyword>
<dbReference type="Pfam" id="PF17887">
    <property type="entry name" value="Jak1_Phl"/>
    <property type="match status" value="1"/>
</dbReference>
<dbReference type="Proteomes" id="UP000007635">
    <property type="component" value="Chromosome XI"/>
</dbReference>
<dbReference type="GO" id="GO:0004715">
    <property type="term" value="F:non-membrane spanning protein tyrosine kinase activity"/>
    <property type="evidence" value="ECO:0007669"/>
    <property type="project" value="UniProtKB-EC"/>
</dbReference>
<protein>
    <recommendedName>
        <fullName evidence="13">Tyrosine-protein kinase</fullName>
        <ecNumber evidence="13">2.7.10.2</ecNumber>
    </recommendedName>
</protein>
<organism evidence="17 18">
    <name type="scientific">Gasterosteus aculeatus aculeatus</name>
    <name type="common">three-spined stickleback</name>
    <dbReference type="NCBI Taxonomy" id="481459"/>
    <lineage>
        <taxon>Eukaryota</taxon>
        <taxon>Metazoa</taxon>
        <taxon>Chordata</taxon>
        <taxon>Craniata</taxon>
        <taxon>Vertebrata</taxon>
        <taxon>Euteleostomi</taxon>
        <taxon>Actinopterygii</taxon>
        <taxon>Neopterygii</taxon>
        <taxon>Teleostei</taxon>
        <taxon>Neoteleostei</taxon>
        <taxon>Acanthomorphata</taxon>
        <taxon>Eupercaria</taxon>
        <taxon>Perciformes</taxon>
        <taxon>Cottioidei</taxon>
        <taxon>Gasterosteales</taxon>
        <taxon>Gasterosteidae</taxon>
        <taxon>Gasterosteus</taxon>
    </lineage>
</organism>
<evidence type="ECO:0000256" key="9">
    <source>
        <dbReference type="ARBA" id="ARBA00051245"/>
    </source>
</evidence>
<evidence type="ECO:0000256" key="5">
    <source>
        <dbReference type="ARBA" id="ARBA00022777"/>
    </source>
</evidence>
<keyword evidence="8 13" id="KW-0829">Tyrosine-protein kinase</keyword>
<dbReference type="Ensembl" id="ENSGACT00000057498.1">
    <property type="protein sequence ID" value="ENSGACP00000042249.1"/>
    <property type="gene ID" value="ENSGACG00000013787.2"/>
</dbReference>
<evidence type="ECO:0000313" key="17">
    <source>
        <dbReference type="Ensembl" id="ENSGACP00000042249.1"/>
    </source>
</evidence>
<reference evidence="17" key="2">
    <citation type="submission" date="2025-08" db="UniProtKB">
        <authorList>
            <consortium name="Ensembl"/>
        </authorList>
    </citation>
    <scope>IDENTIFICATION</scope>
</reference>
<feature type="domain" description="FERM" evidence="16">
    <location>
        <begin position="25"/>
        <end position="412"/>
    </location>
</feature>
<dbReference type="PANTHER" id="PTHR45807:SF6">
    <property type="entry name" value="NON-RECEPTOR TYROSINE-PROTEIN KINASE TYK2"/>
    <property type="match status" value="1"/>
</dbReference>
<dbReference type="GeneTree" id="ENSGT00940000159869"/>
<dbReference type="GO" id="GO:0035556">
    <property type="term" value="P:intracellular signal transduction"/>
    <property type="evidence" value="ECO:0007669"/>
    <property type="project" value="InterPro"/>
</dbReference>
<keyword evidence="18" id="KW-1185">Reference proteome</keyword>
<dbReference type="InterPro" id="IPR036860">
    <property type="entry name" value="SH2_dom_sf"/>
</dbReference>
<dbReference type="Pfam" id="PF21990">
    <property type="entry name" value="SH2_1"/>
    <property type="match status" value="1"/>
</dbReference>
<proteinExistence type="inferred from homology"/>
<dbReference type="InterPro" id="IPR041155">
    <property type="entry name" value="FERM_F1"/>
</dbReference>
<dbReference type="GO" id="GO:0060397">
    <property type="term" value="P:growth hormone receptor signaling pathway via JAK-STAT"/>
    <property type="evidence" value="ECO:0007669"/>
    <property type="project" value="TreeGrafter"/>
</dbReference>
<dbReference type="PANTHER" id="PTHR45807">
    <property type="entry name" value="TYROSINE-PROTEIN KINASE HOPSCOTCH"/>
    <property type="match status" value="1"/>
</dbReference>
<keyword evidence="6 11" id="KW-0067">ATP-binding</keyword>
<dbReference type="PRINTS" id="PR01823">
    <property type="entry name" value="JANUSKINASE"/>
</dbReference>
<reference evidence="17 18" key="1">
    <citation type="journal article" date="2021" name="G3 (Bethesda)">
        <title>Improved contiguity of the threespine stickleback genome using long-read sequencing.</title>
        <authorList>
            <person name="Nath S."/>
            <person name="Shaw D.E."/>
            <person name="White M.A."/>
        </authorList>
    </citation>
    <scope>NUCLEOTIDE SEQUENCE [LARGE SCALE GENOMIC DNA]</scope>
    <source>
        <strain evidence="17 18">Lake Benthic</strain>
    </source>
</reference>
<feature type="domain" description="Protein kinase" evidence="15">
    <location>
        <begin position="571"/>
        <end position="913"/>
    </location>
</feature>
<evidence type="ECO:0000256" key="4">
    <source>
        <dbReference type="ARBA" id="ARBA00022741"/>
    </source>
</evidence>
<evidence type="ECO:0000256" key="6">
    <source>
        <dbReference type="ARBA" id="ARBA00022840"/>
    </source>
</evidence>
<reference evidence="17" key="3">
    <citation type="submission" date="2025-09" db="UniProtKB">
        <authorList>
            <consortium name="Ensembl"/>
        </authorList>
    </citation>
    <scope>IDENTIFICATION</scope>
</reference>
<dbReference type="EC" id="2.7.10.2" evidence="13"/>
<evidence type="ECO:0000256" key="10">
    <source>
        <dbReference type="PIRSR" id="PIRSR000636-1"/>
    </source>
</evidence>
<dbReference type="GO" id="GO:0005524">
    <property type="term" value="F:ATP binding"/>
    <property type="evidence" value="ECO:0007669"/>
    <property type="project" value="UniProtKB-UniRule"/>
</dbReference>
<dbReference type="PRINTS" id="PR00109">
    <property type="entry name" value="TYRKINASE"/>
</dbReference>
<sequence length="1221" mass="138711">MSRRGRSKSSRSGAPAALREPPQAAGIHVYLFWSKEGERYLSHSAGRVTAEDLCICAAEAAGITPLCHTLFALYNPHSRCWYSPNHEFSPDDSNLVLHFRMRFYFRNWHGLNEKEPTVSRYAHRSGQGGSPLFEITSLEYLFFQAKYEFVNEMVQMEDVQSEEEGSRLKNESLGMAVLQLSHQAMLTGCTLQDAADKVSFLHCIPRSFAKQISKDNFLTKLRIRRVFREFVRTFQQHTVDKGRLGAQEIMYRYIATLEHLAPRFGSETFPVSQLELRDDGIESSSYSNSTRYEGAPEDDFIGPATHEVLVSGTKGVRWRPVSEQKAQANTYLRNDYMKTKKQPSSQPSENTTDKWTSFCDFREITHIAITGTNVCISTLDNRCLEVQMNSSQEARSFISLLDGYNRLTAFAHHYLCHEVAPPRVVLSVANGLHGPMHDDFVLLKLRREAAEEGAFLVRWSALDYRGIILAVLNKNENGTKPGHKQFRIQLKGPKFCLEGWDREFSSVKELAESLKTFVLKSGSDSFTVRKCCLPKHAELSNLVVVRQGVPTEHLTLNTTQLRFHQIKERDIVQKQHLGRGTRTHIFSGHLLVQGGGENDQDDEFNNNSGGRKEIQVVLKILDQSDKDIDLGFLETASLMSQVSHNHLVFVHGVSVKGSESKNNNTIHFYKPDFPFCYFPITVPIRDADAKPPCRHRCHWFVYILPSAMPNASQASPSVFADIMVEEFVEFGPLDVFLRKEKGSVNSQWKFIVAKQLASALNYLETKRLVHGNVCAKNILVARRGLESGTSPFVKLSDPGVSLSVLSREERLERIPWIAPECVDTGSHAANAADQWSFGVTLLEICYDGDLPMSGGTLSEKERFYQQKGRLAEPLSPELAKFFSMCLTYEPLERPSFRTVLRELTGLIIINPNISPSEALPDTDPSVFHKRYLKMMRHLGEGHFGKVTLYLYDPANDGTGERVAVKALKQDNSQVLEGWKKEIEILKSLYHSNIVKYKGCCTELGGQAVQLIMEYLPLGSLRDYLPKRKLGVAQCLLFAQQICQGMVYLQSKRYVHRDLAARNVLVENDSLVKIGDFGLTKHIPEGEIYYRVREDGESPVYWYAIECLKENKFSFSSDIWSFGVTLYEILTRCETRLSPPNVCFDKMKEIKEEKNVMVLIKLLDTQWRLPRPKGCPHEVGMLMEQCWAAEPAKRPSFGSLIEMFEAIRQTYNWQPHMNFSLA</sequence>
<dbReference type="GO" id="GO:0019221">
    <property type="term" value="P:cytokine-mediated signaling pathway"/>
    <property type="evidence" value="ECO:0007669"/>
    <property type="project" value="TreeGrafter"/>
</dbReference>
<evidence type="ECO:0000256" key="14">
    <source>
        <dbReference type="SAM" id="MobiDB-lite"/>
    </source>
</evidence>
<dbReference type="GO" id="GO:0005131">
    <property type="term" value="F:growth hormone receptor binding"/>
    <property type="evidence" value="ECO:0007669"/>
    <property type="project" value="TreeGrafter"/>
</dbReference>
<dbReference type="PROSITE" id="PS00109">
    <property type="entry name" value="PROTEIN_KINASE_TYR"/>
    <property type="match status" value="1"/>
</dbReference>
<dbReference type="Pfam" id="PF07714">
    <property type="entry name" value="PK_Tyr_Ser-Thr"/>
    <property type="match status" value="3"/>
</dbReference>
<keyword evidence="1" id="KW-0597">Phosphoprotein</keyword>
<keyword evidence="7" id="KW-0727">SH2 domain</keyword>
<feature type="active site" description="Proton acceptor" evidence="10">
    <location>
        <position position="1057"/>
    </location>
</feature>
<dbReference type="PROSITE" id="PS50011">
    <property type="entry name" value="PROTEIN_KINASE_DOM"/>
    <property type="match status" value="2"/>
</dbReference>
<evidence type="ECO:0000256" key="7">
    <source>
        <dbReference type="ARBA" id="ARBA00022999"/>
    </source>
</evidence>
<dbReference type="GO" id="GO:0005829">
    <property type="term" value="C:cytosol"/>
    <property type="evidence" value="ECO:0007669"/>
    <property type="project" value="TreeGrafter"/>
</dbReference>
<dbReference type="Gene3D" id="1.10.510.10">
    <property type="entry name" value="Transferase(Phosphotransferase) domain 1"/>
    <property type="match status" value="2"/>
</dbReference>
<evidence type="ECO:0000256" key="2">
    <source>
        <dbReference type="ARBA" id="ARBA00022679"/>
    </source>
</evidence>
<feature type="domain" description="Protein kinase" evidence="15">
    <location>
        <begin position="932"/>
        <end position="1218"/>
    </location>
</feature>
<dbReference type="PROSITE" id="PS50057">
    <property type="entry name" value="FERM_3"/>
    <property type="match status" value="1"/>
</dbReference>
<dbReference type="InterPro" id="IPR016251">
    <property type="entry name" value="Tyr_kinase_non-rcpt_Jak/Tyk2"/>
</dbReference>